<dbReference type="PANTHER" id="PTHR44936:SF10">
    <property type="entry name" value="SENSOR PROTEIN RSTB"/>
    <property type="match status" value="1"/>
</dbReference>
<feature type="transmembrane region" description="Helical" evidence="10">
    <location>
        <begin position="6"/>
        <end position="27"/>
    </location>
</feature>
<dbReference type="SMART" id="SM00387">
    <property type="entry name" value="HATPase_c"/>
    <property type="match status" value="1"/>
</dbReference>
<dbReference type="InterPro" id="IPR003661">
    <property type="entry name" value="HisK_dim/P_dom"/>
</dbReference>
<evidence type="ECO:0000313" key="12">
    <source>
        <dbReference type="EMBL" id="BDX04888.1"/>
    </source>
</evidence>
<gene>
    <name evidence="12" type="ORF">MACH26_04090</name>
</gene>
<dbReference type="Gene3D" id="1.10.287.130">
    <property type="match status" value="1"/>
</dbReference>
<dbReference type="EC" id="2.7.13.3" evidence="3"/>
<dbReference type="Pfam" id="PF02518">
    <property type="entry name" value="HATPase_c"/>
    <property type="match status" value="1"/>
</dbReference>
<evidence type="ECO:0000256" key="3">
    <source>
        <dbReference type="ARBA" id="ARBA00012438"/>
    </source>
</evidence>
<evidence type="ECO:0000256" key="9">
    <source>
        <dbReference type="ARBA" id="ARBA00022840"/>
    </source>
</evidence>
<name>A0AA48HS84_9ALTE</name>
<dbReference type="RefSeq" id="WP_338290760.1">
    <property type="nucleotide sequence ID" value="NZ_AP027272.1"/>
</dbReference>
<accession>A0AA48HS84</accession>
<evidence type="ECO:0000256" key="5">
    <source>
        <dbReference type="ARBA" id="ARBA00022553"/>
    </source>
</evidence>
<dbReference type="GO" id="GO:0005524">
    <property type="term" value="F:ATP binding"/>
    <property type="evidence" value="ECO:0007669"/>
    <property type="project" value="UniProtKB-KW"/>
</dbReference>
<keyword evidence="5" id="KW-0597">Phosphoprotein</keyword>
<dbReference type="InterPro" id="IPR005467">
    <property type="entry name" value="His_kinase_dom"/>
</dbReference>
<evidence type="ECO:0000256" key="7">
    <source>
        <dbReference type="ARBA" id="ARBA00022741"/>
    </source>
</evidence>
<dbReference type="GO" id="GO:0005886">
    <property type="term" value="C:plasma membrane"/>
    <property type="evidence" value="ECO:0007669"/>
    <property type="project" value="UniProtKB-SubCell"/>
</dbReference>
<keyword evidence="10" id="KW-0812">Transmembrane</keyword>
<evidence type="ECO:0000313" key="13">
    <source>
        <dbReference type="Proteomes" id="UP001333710"/>
    </source>
</evidence>
<evidence type="ECO:0000256" key="6">
    <source>
        <dbReference type="ARBA" id="ARBA00022679"/>
    </source>
</evidence>
<reference evidence="12" key="1">
    <citation type="submission" date="2023-01" db="EMBL/GenBank/DDBJ databases">
        <title>Complete genome sequence of Planctobacterium marinum strain Dej080120_11.</title>
        <authorList>
            <person name="Ueki S."/>
            <person name="Maruyama F."/>
        </authorList>
    </citation>
    <scope>NUCLEOTIDE SEQUENCE</scope>
    <source>
        <strain evidence="12">Dej080120_11</strain>
    </source>
</reference>
<dbReference type="SUPFAM" id="SSF55874">
    <property type="entry name" value="ATPase domain of HSP90 chaperone/DNA topoisomerase II/histidine kinase"/>
    <property type="match status" value="1"/>
</dbReference>
<dbReference type="SMART" id="SM00388">
    <property type="entry name" value="HisKA"/>
    <property type="match status" value="1"/>
</dbReference>
<dbReference type="CDD" id="cd00082">
    <property type="entry name" value="HisKA"/>
    <property type="match status" value="1"/>
</dbReference>
<dbReference type="Gene3D" id="3.30.565.10">
    <property type="entry name" value="Histidine kinase-like ATPase, C-terminal domain"/>
    <property type="match status" value="1"/>
</dbReference>
<proteinExistence type="predicted"/>
<evidence type="ECO:0000256" key="10">
    <source>
        <dbReference type="SAM" id="Phobius"/>
    </source>
</evidence>
<dbReference type="AlphaFoldDB" id="A0AA48HS84"/>
<dbReference type="SUPFAM" id="SSF47384">
    <property type="entry name" value="Homodimeric domain of signal transducing histidine kinase"/>
    <property type="match status" value="1"/>
</dbReference>
<keyword evidence="6" id="KW-0808">Transferase</keyword>
<dbReference type="PANTHER" id="PTHR44936">
    <property type="entry name" value="SENSOR PROTEIN CREC"/>
    <property type="match status" value="1"/>
</dbReference>
<dbReference type="InterPro" id="IPR050980">
    <property type="entry name" value="2C_sensor_his_kinase"/>
</dbReference>
<evidence type="ECO:0000256" key="4">
    <source>
        <dbReference type="ARBA" id="ARBA00022475"/>
    </source>
</evidence>
<dbReference type="Pfam" id="PF00512">
    <property type="entry name" value="HisKA"/>
    <property type="match status" value="1"/>
</dbReference>
<keyword evidence="13" id="KW-1185">Reference proteome</keyword>
<comment type="catalytic activity">
    <reaction evidence="1">
        <text>ATP + protein L-histidine = ADP + protein N-phospho-L-histidine.</text>
        <dbReference type="EC" id="2.7.13.3"/>
    </reaction>
</comment>
<comment type="subcellular location">
    <subcellularLocation>
        <location evidence="2">Cell membrane</location>
        <topology evidence="2">Multi-pass membrane protein</topology>
    </subcellularLocation>
</comment>
<dbReference type="Gene3D" id="6.10.340.10">
    <property type="match status" value="1"/>
</dbReference>
<feature type="domain" description="Histidine kinase" evidence="11">
    <location>
        <begin position="311"/>
        <end position="521"/>
    </location>
</feature>
<sequence length="525" mass="58868">MQKLFLGIYGSILASTFLVLLCSYYVLSSINQYRYEQHLEMVLEGTASLLHKGISRQEEANQVRWISLASSLLDANLTITESTFSQQHKYSLKRVNNSSAQTSEKYIAHYQAPQSSLRVSIEFDGITEHILSATAFFMLNELGRLPAEQRQAAFDEMRQHFHYSVFRVPQIDLNLDSRQQSRLKNGDTVVAVIRELGRGSAFNVYAPWGKTSDALVLGPIAFFNPYPNYIAALVLGVALLIMAVVVMLIIRKLGQRLTALQASVDAISPAATEIPEQDENQEVISALSSKIQNMAQRIEKLLEEKAYMIRAVSHDLRTPIAKLHFRLEAISEKVGSDDKMVRSCHDDLRQLNLLIDELLTYEKLEATRDIKFKPLDLAHIISNQVDGLKVVNPKLNIKTIPPDLPATGIAGNEVLLCRLFENILHNAERYAKNQIAVEIIQHDDDIEVVVDDDGEGLQENVIPYLFDPFFRADQSRNSAKGGYGLGLAIARQIVLQHHGSIKASNNELGGARFQLRLPLEQANHD</sequence>
<dbReference type="PROSITE" id="PS50109">
    <property type="entry name" value="HIS_KIN"/>
    <property type="match status" value="1"/>
</dbReference>
<evidence type="ECO:0000259" key="11">
    <source>
        <dbReference type="PROSITE" id="PS50109"/>
    </source>
</evidence>
<dbReference type="InterPro" id="IPR036097">
    <property type="entry name" value="HisK_dim/P_sf"/>
</dbReference>
<dbReference type="KEGG" id="pmaw:MACH26_04090"/>
<keyword evidence="10" id="KW-0472">Membrane</keyword>
<dbReference type="GO" id="GO:0000155">
    <property type="term" value="F:phosphorelay sensor kinase activity"/>
    <property type="evidence" value="ECO:0007669"/>
    <property type="project" value="InterPro"/>
</dbReference>
<feature type="transmembrane region" description="Helical" evidence="10">
    <location>
        <begin position="229"/>
        <end position="250"/>
    </location>
</feature>
<keyword evidence="8 12" id="KW-0418">Kinase</keyword>
<keyword evidence="9" id="KW-0067">ATP-binding</keyword>
<dbReference type="EMBL" id="AP027272">
    <property type="protein sequence ID" value="BDX04888.1"/>
    <property type="molecule type" value="Genomic_DNA"/>
</dbReference>
<evidence type="ECO:0000256" key="1">
    <source>
        <dbReference type="ARBA" id="ARBA00000085"/>
    </source>
</evidence>
<dbReference type="InterPro" id="IPR004358">
    <property type="entry name" value="Sig_transdc_His_kin-like_C"/>
</dbReference>
<protein>
    <recommendedName>
        <fullName evidence="3">histidine kinase</fullName>
        <ecNumber evidence="3">2.7.13.3</ecNumber>
    </recommendedName>
</protein>
<keyword evidence="10" id="KW-1133">Transmembrane helix</keyword>
<dbReference type="PRINTS" id="PR00344">
    <property type="entry name" value="BCTRLSENSOR"/>
</dbReference>
<dbReference type="InterPro" id="IPR036890">
    <property type="entry name" value="HATPase_C_sf"/>
</dbReference>
<organism evidence="12 13">
    <name type="scientific">Planctobacterium marinum</name>
    <dbReference type="NCBI Taxonomy" id="1631968"/>
    <lineage>
        <taxon>Bacteria</taxon>
        <taxon>Pseudomonadati</taxon>
        <taxon>Pseudomonadota</taxon>
        <taxon>Gammaproteobacteria</taxon>
        <taxon>Alteromonadales</taxon>
        <taxon>Alteromonadaceae</taxon>
        <taxon>Planctobacterium</taxon>
    </lineage>
</organism>
<keyword evidence="4" id="KW-1003">Cell membrane</keyword>
<keyword evidence="7" id="KW-0547">Nucleotide-binding</keyword>
<evidence type="ECO:0000256" key="2">
    <source>
        <dbReference type="ARBA" id="ARBA00004651"/>
    </source>
</evidence>
<evidence type="ECO:0000256" key="8">
    <source>
        <dbReference type="ARBA" id="ARBA00022777"/>
    </source>
</evidence>
<dbReference type="Proteomes" id="UP001333710">
    <property type="component" value="Chromosome"/>
</dbReference>
<dbReference type="InterPro" id="IPR003594">
    <property type="entry name" value="HATPase_dom"/>
</dbReference>